<gene>
    <name evidence="2" type="ORF">PCOR1329_LOCUS34427</name>
</gene>
<dbReference type="Proteomes" id="UP001189429">
    <property type="component" value="Unassembled WGS sequence"/>
</dbReference>
<name>A0ABN9T0N3_9DINO</name>
<evidence type="ECO:0000256" key="1">
    <source>
        <dbReference type="SAM" id="MobiDB-lite"/>
    </source>
</evidence>
<feature type="region of interest" description="Disordered" evidence="1">
    <location>
        <begin position="166"/>
        <end position="216"/>
    </location>
</feature>
<evidence type="ECO:0000313" key="2">
    <source>
        <dbReference type="EMBL" id="CAK0838483.1"/>
    </source>
</evidence>
<dbReference type="EMBL" id="CAUYUJ010014227">
    <property type="protein sequence ID" value="CAK0838483.1"/>
    <property type="molecule type" value="Genomic_DNA"/>
</dbReference>
<reference evidence="2" key="1">
    <citation type="submission" date="2023-10" db="EMBL/GenBank/DDBJ databases">
        <authorList>
            <person name="Chen Y."/>
            <person name="Shah S."/>
            <person name="Dougan E. K."/>
            <person name="Thang M."/>
            <person name="Chan C."/>
        </authorList>
    </citation>
    <scope>NUCLEOTIDE SEQUENCE [LARGE SCALE GENOMIC DNA]</scope>
</reference>
<organism evidence="2 3">
    <name type="scientific">Prorocentrum cordatum</name>
    <dbReference type="NCBI Taxonomy" id="2364126"/>
    <lineage>
        <taxon>Eukaryota</taxon>
        <taxon>Sar</taxon>
        <taxon>Alveolata</taxon>
        <taxon>Dinophyceae</taxon>
        <taxon>Prorocentrales</taxon>
        <taxon>Prorocentraceae</taxon>
        <taxon>Prorocentrum</taxon>
    </lineage>
</organism>
<proteinExistence type="predicted"/>
<comment type="caution">
    <text evidence="2">The sequence shown here is derived from an EMBL/GenBank/DDBJ whole genome shotgun (WGS) entry which is preliminary data.</text>
</comment>
<evidence type="ECO:0000313" key="3">
    <source>
        <dbReference type="Proteomes" id="UP001189429"/>
    </source>
</evidence>
<feature type="compositionally biased region" description="Low complexity" evidence="1">
    <location>
        <begin position="180"/>
        <end position="201"/>
    </location>
</feature>
<accession>A0ABN9T0N3</accession>
<keyword evidence="3" id="KW-1185">Reference proteome</keyword>
<sequence>MAYHSWLPWACEDPETGAAPMGLSVRASGASGGALAPRGRRFAGWRGGWWMWQAELGEAYSRVDVAMRPLATGMIVVLRPRVPFSFTLRLTSYALCGGGAAAEWNAGRILHSEDGGFVALRTLGGWDGVDAAALPPELHPEAAESAALVATASQASGQLLTGTWRPSCTTAAAPRRRRSPASAGSRRARWGPRAASASAWRTGSGSRWTSAPARAC</sequence>
<protein>
    <submittedName>
        <fullName evidence="2">Uncharacterized protein</fullName>
    </submittedName>
</protein>